<dbReference type="Gene3D" id="3.40.50.1820">
    <property type="entry name" value="alpha/beta hydrolase"/>
    <property type="match status" value="1"/>
</dbReference>
<dbReference type="EMBL" id="BMHK01000027">
    <property type="protein sequence ID" value="GGC10532.1"/>
    <property type="molecule type" value="Genomic_DNA"/>
</dbReference>
<dbReference type="GO" id="GO:0016787">
    <property type="term" value="F:hydrolase activity"/>
    <property type="evidence" value="ECO:0007669"/>
    <property type="project" value="UniProtKB-KW"/>
</dbReference>
<feature type="domain" description="AB hydrolase-1" evidence="1">
    <location>
        <begin position="28"/>
        <end position="245"/>
    </location>
</feature>
<keyword evidence="2" id="KW-0378">Hydrolase</keyword>
<proteinExistence type="predicted"/>
<keyword evidence="3" id="KW-1185">Reference proteome</keyword>
<name>A0A916TUV1_9SPHN</name>
<dbReference type="SUPFAM" id="SSF53474">
    <property type="entry name" value="alpha/beta-Hydrolases"/>
    <property type="match status" value="1"/>
</dbReference>
<dbReference type="RefSeq" id="WP_188772527.1">
    <property type="nucleotide sequence ID" value="NZ_BMHK01000027.1"/>
</dbReference>
<dbReference type="InterPro" id="IPR017531">
    <property type="entry name" value="Hydrolase-1_PEP"/>
</dbReference>
<dbReference type="InterPro" id="IPR000073">
    <property type="entry name" value="AB_hydrolase_1"/>
</dbReference>
<dbReference type="NCBIfam" id="TIGR03100">
    <property type="entry name" value="hydr1_PEP"/>
    <property type="match status" value="1"/>
</dbReference>
<dbReference type="AlphaFoldDB" id="A0A916TUV1"/>
<sequence length="257" mass="27712">MNRRHFTFDCAGSQLAATLDHGSGRTGLLLVSGGNEIRAGAWNGQARFAAHIAAEGHPVMRFDRRGVGDSEGPNEEFRSSAPDIAAALAAFREQCPHVTHIVGFGNCDAASALMLTGGAGFDGLILSNPWTLEKGDDAPAEVVRDHYRRRLADPAAILRLLTGKVSIAGSLRGLTTAFRRAPKAPAGLAVEIAEGLTRFPGPARFLIAGRDRTGLAFMSRWDKADPRIRTCPDATHSYVEPEAQEWLIRQVLEFMRG</sequence>
<dbReference type="InterPro" id="IPR029058">
    <property type="entry name" value="AB_hydrolase_fold"/>
</dbReference>
<dbReference type="Pfam" id="PF12697">
    <property type="entry name" value="Abhydrolase_6"/>
    <property type="match status" value="1"/>
</dbReference>
<reference evidence="2" key="2">
    <citation type="submission" date="2020-09" db="EMBL/GenBank/DDBJ databases">
        <authorList>
            <person name="Sun Q."/>
            <person name="Zhou Y."/>
        </authorList>
    </citation>
    <scope>NUCLEOTIDE SEQUENCE</scope>
    <source>
        <strain evidence="2">CGMCC 1.15095</strain>
    </source>
</reference>
<evidence type="ECO:0000259" key="1">
    <source>
        <dbReference type="Pfam" id="PF12697"/>
    </source>
</evidence>
<dbReference type="Proteomes" id="UP000608154">
    <property type="component" value="Unassembled WGS sequence"/>
</dbReference>
<reference evidence="2" key="1">
    <citation type="journal article" date="2014" name="Int. J. Syst. Evol. Microbiol.">
        <title>Complete genome sequence of Corynebacterium casei LMG S-19264T (=DSM 44701T), isolated from a smear-ripened cheese.</title>
        <authorList>
            <consortium name="US DOE Joint Genome Institute (JGI-PGF)"/>
            <person name="Walter F."/>
            <person name="Albersmeier A."/>
            <person name="Kalinowski J."/>
            <person name="Ruckert C."/>
        </authorList>
    </citation>
    <scope>NUCLEOTIDE SEQUENCE</scope>
    <source>
        <strain evidence="2">CGMCC 1.15095</strain>
    </source>
</reference>
<organism evidence="2 3">
    <name type="scientific">Novosphingobium endophyticum</name>
    <dbReference type="NCBI Taxonomy" id="1955250"/>
    <lineage>
        <taxon>Bacteria</taxon>
        <taxon>Pseudomonadati</taxon>
        <taxon>Pseudomonadota</taxon>
        <taxon>Alphaproteobacteria</taxon>
        <taxon>Sphingomonadales</taxon>
        <taxon>Sphingomonadaceae</taxon>
        <taxon>Novosphingobium</taxon>
    </lineage>
</organism>
<evidence type="ECO:0000313" key="3">
    <source>
        <dbReference type="Proteomes" id="UP000608154"/>
    </source>
</evidence>
<gene>
    <name evidence="2" type="ORF">GCM10011494_31560</name>
</gene>
<comment type="caution">
    <text evidence="2">The sequence shown here is derived from an EMBL/GenBank/DDBJ whole genome shotgun (WGS) entry which is preliminary data.</text>
</comment>
<accession>A0A916TUV1</accession>
<protein>
    <submittedName>
        <fullName evidence="2">Hydrolase 1, exosortase A system-associated</fullName>
    </submittedName>
</protein>
<evidence type="ECO:0000313" key="2">
    <source>
        <dbReference type="EMBL" id="GGC10532.1"/>
    </source>
</evidence>